<organism evidence="3 4">
    <name type="scientific">Actinoallomurus acaciae</name>
    <dbReference type="NCBI Taxonomy" id="502577"/>
    <lineage>
        <taxon>Bacteria</taxon>
        <taxon>Bacillati</taxon>
        <taxon>Actinomycetota</taxon>
        <taxon>Actinomycetes</taxon>
        <taxon>Streptosporangiales</taxon>
        <taxon>Thermomonosporaceae</taxon>
        <taxon>Actinoallomurus</taxon>
    </lineage>
</organism>
<gene>
    <name evidence="3" type="ORF">ACFFNX_20790</name>
</gene>
<name>A0ABV5YHT1_9ACTN</name>
<feature type="signal peptide" evidence="2">
    <location>
        <begin position="1"/>
        <end position="29"/>
    </location>
</feature>
<dbReference type="RefSeq" id="WP_378204579.1">
    <property type="nucleotide sequence ID" value="NZ_JBHLZP010000149.1"/>
</dbReference>
<keyword evidence="4" id="KW-1185">Reference proteome</keyword>
<feature type="compositionally biased region" description="Low complexity" evidence="1">
    <location>
        <begin position="72"/>
        <end position="83"/>
    </location>
</feature>
<accession>A0ABV5YHT1</accession>
<keyword evidence="2" id="KW-0732">Signal</keyword>
<feature type="region of interest" description="Disordered" evidence="1">
    <location>
        <begin position="32"/>
        <end position="83"/>
    </location>
</feature>
<feature type="non-terminal residue" evidence="3">
    <location>
        <position position="83"/>
    </location>
</feature>
<comment type="caution">
    <text evidence="3">The sequence shown here is derived from an EMBL/GenBank/DDBJ whole genome shotgun (WGS) entry which is preliminary data.</text>
</comment>
<evidence type="ECO:0000256" key="1">
    <source>
        <dbReference type="SAM" id="MobiDB-lite"/>
    </source>
</evidence>
<sequence length="83" mass="8370">MRRRRLTMLLGVGAVVMLGPVPYATVARAATGPDGRRTITSVRPERSDPDPAPAGSTSVGFRVLPPAGGPRGPAAAGHGADAV</sequence>
<evidence type="ECO:0000313" key="4">
    <source>
        <dbReference type="Proteomes" id="UP001589627"/>
    </source>
</evidence>
<evidence type="ECO:0000313" key="3">
    <source>
        <dbReference type="EMBL" id="MFB9834626.1"/>
    </source>
</evidence>
<feature type="chain" id="PRO_5047302279" evidence="2">
    <location>
        <begin position="30"/>
        <end position="83"/>
    </location>
</feature>
<dbReference type="Proteomes" id="UP001589627">
    <property type="component" value="Unassembled WGS sequence"/>
</dbReference>
<protein>
    <submittedName>
        <fullName evidence="3">Uncharacterized protein</fullName>
    </submittedName>
</protein>
<evidence type="ECO:0000256" key="2">
    <source>
        <dbReference type="SAM" id="SignalP"/>
    </source>
</evidence>
<proteinExistence type="predicted"/>
<reference evidence="3 4" key="1">
    <citation type="submission" date="2024-09" db="EMBL/GenBank/DDBJ databases">
        <authorList>
            <person name="Sun Q."/>
            <person name="Mori K."/>
        </authorList>
    </citation>
    <scope>NUCLEOTIDE SEQUENCE [LARGE SCALE GENOMIC DNA]</scope>
    <source>
        <strain evidence="3 4">TBRC 0563</strain>
    </source>
</reference>
<dbReference type="EMBL" id="JBHLZP010000149">
    <property type="protein sequence ID" value="MFB9834626.1"/>
    <property type="molecule type" value="Genomic_DNA"/>
</dbReference>